<evidence type="ECO:0000259" key="2">
    <source>
        <dbReference type="Pfam" id="PF03724"/>
    </source>
</evidence>
<gene>
    <name evidence="3" type="ORF">ABID37_002860</name>
</gene>
<keyword evidence="1" id="KW-0732">Signal</keyword>
<keyword evidence="3" id="KW-0449">Lipoprotein</keyword>
<evidence type="ECO:0000313" key="3">
    <source>
        <dbReference type="EMBL" id="MET3792642.1"/>
    </source>
</evidence>
<proteinExistence type="predicted"/>
<sequence length="246" mass="26807">MLKKLILLGLVPVAGLVAMNGPSLAAEMVLKGEVTYRERMALPDNAVVSVELADVSLADAPAAVIGKQEISPSGQVPVHFEIKFDDSVIKPNMTYALQARITVDNQLWFINDTRHEVDPRTTEAQTVLVKRVAQESTDALHDIEWKLTFMDGFDDLPENPATLTLGQDGRAHGKGPCNGYFAGVKIEGEAISFSQVGATQMVCEQKRMEAEQAFFQALGKVASHATAEDKLVLSDTDGKELLHFTR</sequence>
<dbReference type="EMBL" id="JBEPML010000009">
    <property type="protein sequence ID" value="MET3792642.1"/>
    <property type="molecule type" value="Genomic_DNA"/>
</dbReference>
<dbReference type="InterPro" id="IPR038670">
    <property type="entry name" value="HslJ-like_sf"/>
</dbReference>
<dbReference type="Pfam" id="PF09619">
    <property type="entry name" value="YscW"/>
    <property type="match status" value="1"/>
</dbReference>
<evidence type="ECO:0000313" key="4">
    <source>
        <dbReference type="Proteomes" id="UP001549076"/>
    </source>
</evidence>
<protein>
    <submittedName>
        <fullName evidence="3">Lipoprotein</fullName>
    </submittedName>
</protein>
<dbReference type="PANTHER" id="PTHR38013:SF1">
    <property type="entry name" value="GLYCOPROTEIN_POLYSACCHARIDE METABOLISM"/>
    <property type="match status" value="1"/>
</dbReference>
<dbReference type="Pfam" id="PF03724">
    <property type="entry name" value="META"/>
    <property type="match status" value="1"/>
</dbReference>
<organism evidence="3 4">
    <name type="scientific">Aquamicrobium terrae</name>
    <dbReference type="NCBI Taxonomy" id="1324945"/>
    <lineage>
        <taxon>Bacteria</taxon>
        <taxon>Pseudomonadati</taxon>
        <taxon>Pseudomonadota</taxon>
        <taxon>Alphaproteobacteria</taxon>
        <taxon>Hyphomicrobiales</taxon>
        <taxon>Phyllobacteriaceae</taxon>
        <taxon>Aquamicrobium</taxon>
    </lineage>
</organism>
<name>A0ABV2N3D6_9HYPH</name>
<dbReference type="InterPro" id="IPR053196">
    <property type="entry name" value="Lipoprotein_YbaY-like"/>
</dbReference>
<accession>A0ABV2N3D6</accession>
<feature type="signal peptide" evidence="1">
    <location>
        <begin position="1"/>
        <end position="25"/>
    </location>
</feature>
<dbReference type="Proteomes" id="UP001549076">
    <property type="component" value="Unassembled WGS sequence"/>
</dbReference>
<feature type="chain" id="PRO_5045964476" evidence="1">
    <location>
        <begin position="26"/>
        <end position="246"/>
    </location>
</feature>
<dbReference type="Gene3D" id="2.40.128.270">
    <property type="match status" value="1"/>
</dbReference>
<reference evidence="3 4" key="1">
    <citation type="submission" date="2024-06" db="EMBL/GenBank/DDBJ databases">
        <title>Genomic Encyclopedia of Type Strains, Phase IV (KMG-IV): sequencing the most valuable type-strain genomes for metagenomic binning, comparative biology and taxonomic classification.</title>
        <authorList>
            <person name="Goeker M."/>
        </authorList>
    </citation>
    <scope>NUCLEOTIDE SEQUENCE [LARGE SCALE GENOMIC DNA]</scope>
    <source>
        <strain evidence="3 4">DSM 27865</strain>
    </source>
</reference>
<dbReference type="InterPro" id="IPR005184">
    <property type="entry name" value="DUF306_Meta_HslJ"/>
</dbReference>
<feature type="domain" description="DUF306" evidence="2">
    <location>
        <begin position="139"/>
        <end position="244"/>
    </location>
</feature>
<comment type="caution">
    <text evidence="3">The sequence shown here is derived from an EMBL/GenBank/DDBJ whole genome shotgun (WGS) entry which is preliminary data.</text>
</comment>
<keyword evidence="4" id="KW-1185">Reference proteome</keyword>
<dbReference type="InterPro" id="IPR039366">
    <property type="entry name" value="Pilotin"/>
</dbReference>
<dbReference type="PANTHER" id="PTHR38013">
    <property type="entry name" value="GLYCOPROTEIN/POLYSACCHARIDE METABOLISM"/>
    <property type="match status" value="1"/>
</dbReference>
<evidence type="ECO:0000256" key="1">
    <source>
        <dbReference type="SAM" id="SignalP"/>
    </source>
</evidence>